<protein>
    <submittedName>
        <fullName evidence="2">Uncharacterized protein</fullName>
    </submittedName>
</protein>
<dbReference type="Proteomes" id="UP000006873">
    <property type="component" value="Chromosome"/>
</dbReference>
<gene>
    <name evidence="2" type="ordered locus">ELI_4672</name>
</gene>
<evidence type="ECO:0000313" key="2">
    <source>
        <dbReference type="EMBL" id="AEU12340.1"/>
    </source>
</evidence>
<feature type="region of interest" description="Disordered" evidence="1">
    <location>
        <begin position="1"/>
        <end position="39"/>
    </location>
</feature>
<dbReference type="HOGENOM" id="CLU_2861067_0_0_9"/>
<evidence type="ECO:0000313" key="3">
    <source>
        <dbReference type="Proteomes" id="UP000006873"/>
    </source>
</evidence>
<keyword evidence="3" id="KW-1185">Reference proteome</keyword>
<accession>G8L930</accession>
<dbReference type="AlphaFoldDB" id="G8L930"/>
<dbReference type="KEGG" id="elm:ELI_4672"/>
<reference evidence="2 3" key="1">
    <citation type="journal article" date="2011" name="J. Bacteriol.">
        <title>Complete genome sequence of a carbon monoxide-utilizing acetogen, Eubacterium limosum KIST612.</title>
        <authorList>
            <person name="Roh H."/>
            <person name="Ko H.J."/>
            <person name="Kim D."/>
            <person name="Choi D.G."/>
            <person name="Park S."/>
            <person name="Kim S."/>
            <person name="Chang I.S."/>
            <person name="Choi I.G."/>
        </authorList>
    </citation>
    <scope>NUCLEOTIDE SEQUENCE [LARGE SCALE GENOMIC DNA]</scope>
    <source>
        <strain evidence="2 3">KIST612</strain>
    </source>
</reference>
<sequence length="64" mass="7317">MNKEFQEKTALLELKENRDPLARKESKARPEKKERPAPLDLLDQRGTLALLVRPARKDPKGIPA</sequence>
<evidence type="ECO:0000256" key="1">
    <source>
        <dbReference type="SAM" id="MobiDB-lite"/>
    </source>
</evidence>
<proteinExistence type="predicted"/>
<name>G8L930_9FIRM</name>
<dbReference type="EMBL" id="CP002273">
    <property type="protein sequence ID" value="AEU12340.1"/>
    <property type="molecule type" value="Genomic_DNA"/>
</dbReference>
<organism evidence="2 3">
    <name type="scientific">Eubacterium callanderi</name>
    <dbReference type="NCBI Taxonomy" id="53442"/>
    <lineage>
        <taxon>Bacteria</taxon>
        <taxon>Bacillati</taxon>
        <taxon>Bacillota</taxon>
        <taxon>Clostridia</taxon>
        <taxon>Eubacteriales</taxon>
        <taxon>Eubacteriaceae</taxon>
        <taxon>Eubacterium</taxon>
    </lineage>
</organism>
<feature type="compositionally biased region" description="Basic and acidic residues" evidence="1">
    <location>
        <begin position="13"/>
        <end position="37"/>
    </location>
</feature>